<proteinExistence type="predicted"/>
<name>A0A6N1NRP8_9VIRU</name>
<reference evidence="1" key="1">
    <citation type="submission" date="2017-06" db="EMBL/GenBank/DDBJ databases">
        <authorList>
            <person name="Assis F.L."/>
            <person name="Abrahao J.S."/>
            <person name="Silva L."/>
            <person name="Khalil J.B."/>
            <person name="Rodrigues R."/>
            <person name="Silva L.S."/>
            <person name="Boratto P."/>
            <person name="Andrade M."/>
            <person name="Kroon E.G."/>
            <person name="Ribeiro B."/>
            <person name="Bergier I."/>
            <person name="Seligmann H."/>
            <person name="Ghigo E."/>
            <person name="Colson P."/>
            <person name="Levasseur A."/>
            <person name="Raoult D."/>
            <person name="Scola B.L."/>
        </authorList>
    </citation>
    <scope>NUCLEOTIDE SEQUENCE</scope>
    <source>
        <strain evidence="1">Deep ocean</strain>
    </source>
</reference>
<evidence type="ECO:0000313" key="1">
    <source>
        <dbReference type="EMBL" id="QKU34506.1"/>
    </source>
</evidence>
<dbReference type="EMBL" id="MF405918">
    <property type="protein sequence ID" value="QKU34506.1"/>
    <property type="molecule type" value="Genomic_DNA"/>
</dbReference>
<sequence length="148" mass="17418">MDTFQHVFYGWTNDDAVEIIVEILGQEFSNVMDLEKNSDPILDELIEKINRLLAEKNIGLKCADVFVDWAAYEYDFIPMPYFCLYLDKKNTSNEGIKEKYKECLDVYEFTLVDLEELLYKYKKLANKYQSVNKIKPSVWIIAGKKMTN</sequence>
<accession>A0A6N1NRP8</accession>
<dbReference type="GeneID" id="80517833"/>
<organism evidence="1">
    <name type="scientific">Tupanvirus deep ocean</name>
    <dbReference type="NCBI Taxonomy" id="2126984"/>
    <lineage>
        <taxon>Viruses</taxon>
        <taxon>Varidnaviria</taxon>
        <taxon>Bamfordvirae</taxon>
        <taxon>Nucleocytoviricota</taxon>
        <taxon>Megaviricetes</taxon>
        <taxon>Imitervirales</taxon>
        <taxon>Mimiviridae</taxon>
        <taxon>Megamimivirinae</taxon>
        <taxon>Tupanvirus</taxon>
        <taxon>Tupanvirus altamarinense</taxon>
    </lineage>
</organism>
<reference evidence="1" key="2">
    <citation type="journal article" date="2018" name="Nat. Commun.">
        <title>Tailed giant Tupanvirus possesses the most complete translational apparatus of the known virosphere.</title>
        <authorList>
            <person name="Abrahao J."/>
            <person name="Silva L."/>
            <person name="Silva L.S."/>
            <person name="Khalil J.Y.B."/>
            <person name="Rodrigues R."/>
            <person name="Arantes T."/>
            <person name="Assis F."/>
            <person name="Boratto P."/>
            <person name="Andrade M."/>
            <person name="Kroon E.G."/>
            <person name="Ribeiro B."/>
            <person name="Bergier I."/>
            <person name="Seligmann H."/>
            <person name="Ghigo E."/>
            <person name="Colson P."/>
            <person name="Levasseur A."/>
            <person name="Kroemer G."/>
            <person name="Raoult D."/>
            <person name="La Scola B."/>
        </authorList>
    </citation>
    <scope>NUCLEOTIDE SEQUENCE [LARGE SCALE GENOMIC DNA]</scope>
    <source>
        <strain evidence="1">Deep ocean</strain>
    </source>
</reference>
<dbReference type="KEGG" id="vg:80517833"/>
<protein>
    <submittedName>
        <fullName evidence="1">Putative ORFan</fullName>
    </submittedName>
</protein>
<dbReference type="RefSeq" id="YP_010781142.1">
    <property type="nucleotide sequence ID" value="NC_075038.1"/>
</dbReference>